<dbReference type="AlphaFoldDB" id="A0A2A2KGM3"/>
<dbReference type="EMBL" id="LIAE01008638">
    <property type="protein sequence ID" value="PAV73176.1"/>
    <property type="molecule type" value="Genomic_DNA"/>
</dbReference>
<reference evidence="1 2" key="1">
    <citation type="journal article" date="2017" name="Curr. Biol.">
        <title>Genome architecture and evolution of a unichromosomal asexual nematode.</title>
        <authorList>
            <person name="Fradin H."/>
            <person name="Zegar C."/>
            <person name="Gutwein M."/>
            <person name="Lucas J."/>
            <person name="Kovtun M."/>
            <person name="Corcoran D."/>
            <person name="Baugh L.R."/>
            <person name="Kiontke K."/>
            <person name="Gunsalus K."/>
            <person name="Fitch D.H."/>
            <person name="Piano F."/>
        </authorList>
    </citation>
    <scope>NUCLEOTIDE SEQUENCE [LARGE SCALE GENOMIC DNA]</scope>
    <source>
        <strain evidence="1">PF1309</strain>
    </source>
</reference>
<protein>
    <submittedName>
        <fullName evidence="1">Uncharacterized protein</fullName>
    </submittedName>
</protein>
<accession>A0A2A2KGM3</accession>
<dbReference type="Proteomes" id="UP000218231">
    <property type="component" value="Unassembled WGS sequence"/>
</dbReference>
<comment type="caution">
    <text evidence="1">The sequence shown here is derived from an EMBL/GenBank/DDBJ whole genome shotgun (WGS) entry which is preliminary data.</text>
</comment>
<evidence type="ECO:0000313" key="2">
    <source>
        <dbReference type="Proteomes" id="UP000218231"/>
    </source>
</evidence>
<evidence type="ECO:0000313" key="1">
    <source>
        <dbReference type="EMBL" id="PAV73176.1"/>
    </source>
</evidence>
<gene>
    <name evidence="1" type="ORF">WR25_14291</name>
</gene>
<keyword evidence="2" id="KW-1185">Reference proteome</keyword>
<organism evidence="1 2">
    <name type="scientific">Diploscapter pachys</name>
    <dbReference type="NCBI Taxonomy" id="2018661"/>
    <lineage>
        <taxon>Eukaryota</taxon>
        <taxon>Metazoa</taxon>
        <taxon>Ecdysozoa</taxon>
        <taxon>Nematoda</taxon>
        <taxon>Chromadorea</taxon>
        <taxon>Rhabditida</taxon>
        <taxon>Rhabditina</taxon>
        <taxon>Rhabditomorpha</taxon>
        <taxon>Rhabditoidea</taxon>
        <taxon>Rhabditidae</taxon>
        <taxon>Diploscapter</taxon>
    </lineage>
</organism>
<name>A0A2A2KGM3_9BILA</name>
<proteinExistence type="predicted"/>
<sequence>MYGAEPLDPTQLLKDAKLKSMTRCTNVAEARLFHVERFLDNSEGKYLEKIVSPSQTVTTSSTSNIHSPFSI</sequence>